<feature type="region of interest" description="Disordered" evidence="8">
    <location>
        <begin position="1"/>
        <end position="23"/>
    </location>
</feature>
<gene>
    <name evidence="10" type="ORF">chiPu_0010477</name>
</gene>
<evidence type="ECO:0000256" key="3">
    <source>
        <dbReference type="ARBA" id="ARBA00022491"/>
    </source>
</evidence>
<keyword evidence="3" id="KW-0678">Repressor</keyword>
<evidence type="ECO:0000256" key="1">
    <source>
        <dbReference type="ARBA" id="ARBA00004123"/>
    </source>
</evidence>
<dbReference type="InterPro" id="IPR031870">
    <property type="entry name" value="ATF7IP_BD"/>
</dbReference>
<dbReference type="PANTHER" id="PTHR23210:SF26">
    <property type="entry name" value="ACTIVATING TRANSCRIPTION FACTOR 7-INTERACTING PROTEIN 1"/>
    <property type="match status" value="1"/>
</dbReference>
<feature type="compositionally biased region" description="Pro residues" evidence="8">
    <location>
        <begin position="1076"/>
        <end position="1087"/>
    </location>
</feature>
<evidence type="ECO:0000256" key="5">
    <source>
        <dbReference type="ARBA" id="ARBA00023159"/>
    </source>
</evidence>
<comment type="subcellular location">
    <subcellularLocation>
        <location evidence="1">Nucleus</location>
    </subcellularLocation>
</comment>
<keyword evidence="7" id="KW-0539">Nucleus</keyword>
<dbReference type="InterPro" id="IPR013783">
    <property type="entry name" value="Ig-like_fold"/>
</dbReference>
<feature type="region of interest" description="Disordered" evidence="8">
    <location>
        <begin position="57"/>
        <end position="84"/>
    </location>
</feature>
<feature type="region of interest" description="Disordered" evidence="8">
    <location>
        <begin position="1068"/>
        <end position="1108"/>
    </location>
</feature>
<evidence type="ECO:0000256" key="4">
    <source>
        <dbReference type="ARBA" id="ARBA00023015"/>
    </source>
</evidence>
<feature type="compositionally biased region" description="Low complexity" evidence="8">
    <location>
        <begin position="802"/>
        <end position="818"/>
    </location>
</feature>
<comment type="similarity">
    <text evidence="2">Belongs to the MCAF family.</text>
</comment>
<evidence type="ECO:0000256" key="8">
    <source>
        <dbReference type="SAM" id="MobiDB-lite"/>
    </source>
</evidence>
<dbReference type="EMBL" id="BEZZ01000408">
    <property type="protein sequence ID" value="GCC32017.1"/>
    <property type="molecule type" value="Genomic_DNA"/>
</dbReference>
<feature type="compositionally biased region" description="Low complexity" evidence="8">
    <location>
        <begin position="212"/>
        <end position="222"/>
    </location>
</feature>
<feature type="region of interest" description="Disordered" evidence="8">
    <location>
        <begin position="898"/>
        <end position="952"/>
    </location>
</feature>
<dbReference type="SUPFAM" id="SSF49265">
    <property type="entry name" value="Fibronectin type III"/>
    <property type="match status" value="1"/>
</dbReference>
<keyword evidence="6" id="KW-0804">Transcription</keyword>
<evidence type="ECO:0000256" key="2">
    <source>
        <dbReference type="ARBA" id="ARBA00010344"/>
    </source>
</evidence>
<feature type="compositionally biased region" description="Pro residues" evidence="8">
    <location>
        <begin position="979"/>
        <end position="995"/>
    </location>
</feature>
<feature type="compositionally biased region" description="Polar residues" evidence="8">
    <location>
        <begin position="964"/>
        <end position="975"/>
    </location>
</feature>
<dbReference type="CDD" id="cd00063">
    <property type="entry name" value="FN3"/>
    <property type="match status" value="1"/>
</dbReference>
<dbReference type="PROSITE" id="PS50853">
    <property type="entry name" value="FN3"/>
    <property type="match status" value="1"/>
</dbReference>
<dbReference type="GO" id="GO:0005634">
    <property type="term" value="C:nucleus"/>
    <property type="evidence" value="ECO:0007669"/>
    <property type="project" value="UniProtKB-SubCell"/>
</dbReference>
<dbReference type="Pfam" id="PF16788">
    <property type="entry name" value="ATF7IP_BD"/>
    <property type="match status" value="1"/>
</dbReference>
<dbReference type="Proteomes" id="UP000287033">
    <property type="component" value="Unassembled WGS sequence"/>
</dbReference>
<organism evidence="10 11">
    <name type="scientific">Chiloscyllium punctatum</name>
    <name type="common">Brownbanded bambooshark</name>
    <name type="synonym">Hemiscyllium punctatum</name>
    <dbReference type="NCBI Taxonomy" id="137246"/>
    <lineage>
        <taxon>Eukaryota</taxon>
        <taxon>Metazoa</taxon>
        <taxon>Chordata</taxon>
        <taxon>Craniata</taxon>
        <taxon>Vertebrata</taxon>
        <taxon>Chondrichthyes</taxon>
        <taxon>Elasmobranchii</taxon>
        <taxon>Galeomorphii</taxon>
        <taxon>Galeoidea</taxon>
        <taxon>Orectolobiformes</taxon>
        <taxon>Hemiscylliidae</taxon>
        <taxon>Chiloscyllium</taxon>
    </lineage>
</organism>
<accession>A0A401SNQ1</accession>
<feature type="compositionally biased region" description="Polar residues" evidence="8">
    <location>
        <begin position="563"/>
        <end position="576"/>
    </location>
</feature>
<feature type="region of interest" description="Disordered" evidence="8">
    <location>
        <begin position="178"/>
        <end position="240"/>
    </location>
</feature>
<name>A0A401SNQ1_CHIPU</name>
<feature type="compositionally biased region" description="Low complexity" evidence="8">
    <location>
        <begin position="849"/>
        <end position="863"/>
    </location>
</feature>
<feature type="compositionally biased region" description="Basic and acidic residues" evidence="8">
    <location>
        <begin position="223"/>
        <end position="232"/>
    </location>
</feature>
<dbReference type="InterPro" id="IPR036116">
    <property type="entry name" value="FN3_sf"/>
</dbReference>
<feature type="compositionally biased region" description="Polar residues" evidence="8">
    <location>
        <begin position="819"/>
        <end position="845"/>
    </location>
</feature>
<dbReference type="InterPro" id="IPR056565">
    <property type="entry name" value="Fn3_ATF7IP"/>
</dbReference>
<evidence type="ECO:0000256" key="7">
    <source>
        <dbReference type="ARBA" id="ARBA00023242"/>
    </source>
</evidence>
<feature type="compositionally biased region" description="Polar residues" evidence="8">
    <location>
        <begin position="597"/>
        <end position="615"/>
    </location>
</feature>
<dbReference type="InterPro" id="IPR003961">
    <property type="entry name" value="FN3_dom"/>
</dbReference>
<dbReference type="AlphaFoldDB" id="A0A401SNQ1"/>
<keyword evidence="11" id="KW-1185">Reference proteome</keyword>
<dbReference type="PANTHER" id="PTHR23210">
    <property type="entry name" value="ACTIVATING TRANSCRIPTION FACTOR 7 INTERACTING PROTEIN"/>
    <property type="match status" value="1"/>
</dbReference>
<reference evidence="10 11" key="1">
    <citation type="journal article" date="2018" name="Nat. Ecol. Evol.">
        <title>Shark genomes provide insights into elasmobranch evolution and the origin of vertebrates.</title>
        <authorList>
            <person name="Hara Y"/>
            <person name="Yamaguchi K"/>
            <person name="Onimaru K"/>
            <person name="Kadota M"/>
            <person name="Koyanagi M"/>
            <person name="Keeley SD"/>
            <person name="Tatsumi K"/>
            <person name="Tanaka K"/>
            <person name="Motone F"/>
            <person name="Kageyama Y"/>
            <person name="Nozu R"/>
            <person name="Adachi N"/>
            <person name="Nishimura O"/>
            <person name="Nakagawa R"/>
            <person name="Tanegashima C"/>
            <person name="Kiyatake I"/>
            <person name="Matsumoto R"/>
            <person name="Murakumo K"/>
            <person name="Nishida K"/>
            <person name="Terakita A"/>
            <person name="Kuratani S"/>
            <person name="Sato K"/>
            <person name="Hyodo S Kuraku.S."/>
        </authorList>
    </citation>
    <scope>NUCLEOTIDE SEQUENCE [LARGE SCALE GENOMIC DNA]</scope>
</reference>
<feature type="region of interest" description="Disordered" evidence="8">
    <location>
        <begin position="964"/>
        <end position="997"/>
    </location>
</feature>
<dbReference type="OMA" id="YQETIHE"/>
<protein>
    <recommendedName>
        <fullName evidence="9">Fibronectin type-III domain-containing protein</fullName>
    </recommendedName>
</protein>
<sequence length="1214" mass="130527">MKLRFNASERNSEMDTSEDLPKKVFKARKTMRASDRQQLEAIYKSREELLKANEETKTKLCNGRHENGDSDNKSSLNTNCMDDTDIDSINDVRLGPEELQSHPIDELNIAQAHELNCAEKCLNEDGDLNSQDEKMDLIPLLAKDEQISTGSTETHILDVQSKVDDTVEPESVELKQDSLLADKSGSDSLCPSEKERPASVNDSRSQKISDETSLTLQLSSSSVREKEDHESSLDISEEAITSSIESVQEKNNCESSKLECTEIESGIATKDKLNENKLAENNQLEIEEIIPILEKLAPEKDADLSNNQGIIPAVDSPSPKDSSLKDLQEEPMDTSPCSSPTKEECNGNLPEEAFLVLSDEDEPIIENKTESEELVPKNDEPDTDHIKQAAETRQKQEPNNCQYAMLNASIEPVSSMLPDEVVPRKRSKSEDMESSISKRCRFSGDEYEAALKVKITARGEIRNTLEKIVQQIIEERISAMQSGVFDKKLAELKNRVEKIECNTRHESLISGLQAKLMQIEKRLGSANQARNDSSPNKTQENSTTSTPQQSSGPQTTQPVSPSKSNNPSLGASSSVPPRSGTVRQMLDLRRNMADSVASGQQSANSSSTGITNLSPPQVVGGQTKPQNAGTSGAVVTPVLPATAAVVGNNPSLPPSGSNQPMPVSLQSVPVLLTVPVAMSSQPQLLQASANSLMTNQQPGIEILPVQSQPMLNNLSKPLPSQASANVAKATGASPSLPSPGVQRKSPGSVGSVQISHAASSQTTTVTSTQSTVSPQISRTTQPSLVSPGHFSPPHTRPPIQPRPSQTYSQGQVSGSSSQPLTVSSDSISAGTSRSESSLSQATTQRHPVAAPAESPAAKKAPPSGNQSAKTGGSDMGAVIDLTGDDEDDVTAQDARKHNPAANQGAMGTTPLQTSPPTVQPQIRPPTTSQGVSPQQTSTQSHLPAPQNNLGTTGLTVQTTNVQSVSAGQTSANVLQHQRPPMPPPTSQAPVRPPLPTLQRGTSNPTVFTSPPPYQSHNPVRAVTTQSQAIRQPSPQPPVSAGVSVRLPQTSYIVNNVISIPVMPNMPQFTVHHRPSQDPPRPIHPAPLPEAQVPQRLPPEAANTSPPQKPHLKLARVQSQNGIVLSWSVLEVDRSCALVDSYHLYAYHEDPATTTPSQWKKIGEVKALPLPMACTLTQFVSGSKYYFAVRAKDIYGRYGAFCDPQSTDVMSTQSN</sequence>
<dbReference type="Pfam" id="PF16794">
    <property type="entry name" value="fn3_4"/>
    <property type="match status" value="1"/>
</dbReference>
<proteinExistence type="inferred from homology"/>
<comment type="caution">
    <text evidence="10">The sequence shown here is derived from an EMBL/GenBank/DDBJ whole genome shotgun (WGS) entry which is preliminary data.</text>
</comment>
<keyword evidence="5" id="KW-0010">Activator</keyword>
<dbReference type="STRING" id="137246.A0A401SNQ1"/>
<feature type="region of interest" description="Disordered" evidence="8">
    <location>
        <begin position="593"/>
        <end position="633"/>
    </location>
</feature>
<evidence type="ECO:0000313" key="10">
    <source>
        <dbReference type="EMBL" id="GCC32017.1"/>
    </source>
</evidence>
<feature type="compositionally biased region" description="Polar residues" evidence="8">
    <location>
        <begin position="525"/>
        <end position="537"/>
    </location>
</feature>
<feature type="compositionally biased region" description="Polar residues" evidence="8">
    <location>
        <begin position="748"/>
        <end position="758"/>
    </location>
</feature>
<feature type="compositionally biased region" description="Low complexity" evidence="8">
    <location>
        <begin position="538"/>
        <end position="562"/>
    </location>
</feature>
<dbReference type="GO" id="GO:0006355">
    <property type="term" value="P:regulation of DNA-templated transcription"/>
    <property type="evidence" value="ECO:0007669"/>
    <property type="project" value="TreeGrafter"/>
</dbReference>
<keyword evidence="4" id="KW-0805">Transcription regulation</keyword>
<evidence type="ECO:0000259" key="9">
    <source>
        <dbReference type="PROSITE" id="PS50853"/>
    </source>
</evidence>
<feature type="compositionally biased region" description="Polar residues" evidence="8">
    <location>
        <begin position="774"/>
        <end position="784"/>
    </location>
</feature>
<feature type="compositionally biased region" description="Polar residues" evidence="8">
    <location>
        <begin position="905"/>
        <end position="952"/>
    </location>
</feature>
<feature type="region of interest" description="Disordered" evidence="8">
    <location>
        <begin position="525"/>
        <end position="579"/>
    </location>
</feature>
<dbReference type="GO" id="GO:0005667">
    <property type="term" value="C:transcription regulator complex"/>
    <property type="evidence" value="ECO:0007669"/>
    <property type="project" value="TreeGrafter"/>
</dbReference>
<dbReference type="OrthoDB" id="2434995at2759"/>
<evidence type="ECO:0000256" key="6">
    <source>
        <dbReference type="ARBA" id="ARBA00023163"/>
    </source>
</evidence>
<feature type="region of interest" description="Disordered" evidence="8">
    <location>
        <begin position="306"/>
        <end position="346"/>
    </location>
</feature>
<dbReference type="Gene3D" id="2.60.40.10">
    <property type="entry name" value="Immunoglobulins"/>
    <property type="match status" value="1"/>
</dbReference>
<feature type="compositionally biased region" description="Basic and acidic residues" evidence="8">
    <location>
        <begin position="57"/>
        <end position="72"/>
    </location>
</feature>
<evidence type="ECO:0000313" key="11">
    <source>
        <dbReference type="Proteomes" id="UP000287033"/>
    </source>
</evidence>
<dbReference type="GO" id="GO:0003712">
    <property type="term" value="F:transcription coregulator activity"/>
    <property type="evidence" value="ECO:0007669"/>
    <property type="project" value="TreeGrafter"/>
</dbReference>
<feature type="compositionally biased region" description="Polar residues" evidence="8">
    <location>
        <begin position="711"/>
        <end position="724"/>
    </location>
</feature>
<feature type="domain" description="Fibronectin type-III" evidence="9">
    <location>
        <begin position="1105"/>
        <end position="1211"/>
    </location>
</feature>
<feature type="region of interest" description="Disordered" evidence="8">
    <location>
        <begin position="711"/>
        <end position="881"/>
    </location>
</feature>
<dbReference type="InterPro" id="IPR026085">
    <property type="entry name" value="ATF7-int"/>
</dbReference>
<feature type="compositionally biased region" description="Low complexity" evidence="8">
    <location>
        <begin position="759"/>
        <end position="773"/>
    </location>
</feature>